<name>A0A6C0GUV9_9BACT</name>
<reference evidence="1 2" key="1">
    <citation type="submission" date="2020-01" db="EMBL/GenBank/DDBJ databases">
        <authorList>
            <person name="Kim M.K."/>
        </authorList>
    </citation>
    <scope>NUCLEOTIDE SEQUENCE [LARGE SCALE GENOMIC DNA]</scope>
    <source>
        <strain evidence="1 2">172606-1</strain>
    </source>
</reference>
<proteinExistence type="predicted"/>
<dbReference type="Pfam" id="PF05742">
    <property type="entry name" value="TANGO2"/>
    <property type="match status" value="1"/>
</dbReference>
<dbReference type="KEGG" id="rhoz:GXP67_36545"/>
<dbReference type="Proteomes" id="UP000480178">
    <property type="component" value="Chromosome"/>
</dbReference>
<accession>A0A6C0GUV9</accession>
<evidence type="ECO:0000313" key="1">
    <source>
        <dbReference type="EMBL" id="QHT71786.1"/>
    </source>
</evidence>
<dbReference type="InterPro" id="IPR008551">
    <property type="entry name" value="TANGO2"/>
</dbReference>
<dbReference type="AlphaFoldDB" id="A0A6C0GUV9"/>
<sequence length="239" mass="27363">MCTVTFIPEGKQGFILTSNRDEKLTRPLSEPPRRYHLDSGIVVFPKDPQANGTWIAMGSRKISLCLLNGAFSNHVSRPPYRRSRGLVLLDFFDYTSATGFISTYDFEGIEPFTLLVLQTQEKLSLVEIRWDGTHIHLMPKDAAKPQIWSSATLYAPSVCVQRELWFTRFLAMQDQQAEADIMHFHRFAGIDDSHNALCMQRGNEIQTVSITSIRANDAGEQVMTYHDLVRETRQSYRIF</sequence>
<dbReference type="EMBL" id="CP048222">
    <property type="protein sequence ID" value="QHT71786.1"/>
    <property type="molecule type" value="Genomic_DNA"/>
</dbReference>
<organism evidence="1 2">
    <name type="scientific">Rhodocytophaga rosea</name>
    <dbReference type="NCBI Taxonomy" id="2704465"/>
    <lineage>
        <taxon>Bacteria</taxon>
        <taxon>Pseudomonadati</taxon>
        <taxon>Bacteroidota</taxon>
        <taxon>Cytophagia</taxon>
        <taxon>Cytophagales</taxon>
        <taxon>Rhodocytophagaceae</taxon>
        <taxon>Rhodocytophaga</taxon>
    </lineage>
</organism>
<evidence type="ECO:0000313" key="2">
    <source>
        <dbReference type="Proteomes" id="UP000480178"/>
    </source>
</evidence>
<protein>
    <submittedName>
        <fullName evidence="1">NRDE family protein</fullName>
    </submittedName>
</protein>
<gene>
    <name evidence="1" type="ORF">GXP67_36545</name>
</gene>
<dbReference type="RefSeq" id="WP_162447706.1">
    <property type="nucleotide sequence ID" value="NZ_CP048222.1"/>
</dbReference>
<keyword evidence="2" id="KW-1185">Reference proteome</keyword>